<keyword evidence="1" id="KW-0472">Membrane</keyword>
<accession>A0A7G9YAR7</accession>
<dbReference type="AlphaFoldDB" id="A0A7G9YAR7"/>
<dbReference type="EMBL" id="MT631073">
    <property type="protein sequence ID" value="QNO45101.1"/>
    <property type="molecule type" value="Genomic_DNA"/>
</dbReference>
<evidence type="ECO:0000313" key="2">
    <source>
        <dbReference type="EMBL" id="QNO44570.1"/>
    </source>
</evidence>
<organism evidence="3">
    <name type="scientific">Candidatus Methanogaster sp. ANME-2c ERB4</name>
    <dbReference type="NCBI Taxonomy" id="2759911"/>
    <lineage>
        <taxon>Archaea</taxon>
        <taxon>Methanobacteriati</taxon>
        <taxon>Methanobacteriota</taxon>
        <taxon>Stenosarchaea group</taxon>
        <taxon>Methanomicrobia</taxon>
        <taxon>Methanosarcinales</taxon>
        <taxon>ANME-2 cluster</taxon>
        <taxon>Candidatus Methanogasteraceae</taxon>
        <taxon>Candidatus Methanogaster</taxon>
    </lineage>
</organism>
<keyword evidence="1" id="KW-1133">Transmembrane helix</keyword>
<keyword evidence="1" id="KW-0812">Transmembrane</keyword>
<evidence type="ECO:0000256" key="1">
    <source>
        <dbReference type="SAM" id="Phobius"/>
    </source>
</evidence>
<feature type="transmembrane region" description="Helical" evidence="1">
    <location>
        <begin position="12"/>
        <end position="32"/>
    </location>
</feature>
<name>A0A7G9YAR7_9EURY</name>
<sequence>MSEEEVGGMRALTKLGIGMLAVIVLLSCAWMYHTHSMYEDTYRSEYRYAVTVRTDFALHNATFYVPLPMSEDGSKLGEEILCENASKPEGWDCDLVETEHGTMLKIHTEEIIPDLHAPPPVPLPREEYGPDALSCPAQTHASEQVSARVQADHGINTKYPVGNVSILSPKYNLARAVYRTPHPKDRTPPTCYEYESRIYANYTASPDAEVSIHVELTGENNWWVYGWSGNNYRDHVGVTLTGAQDGWCAASGNLVAGEGRYGGRGI</sequence>
<protein>
    <submittedName>
        <fullName evidence="3">Uncharacterized protein</fullName>
    </submittedName>
</protein>
<gene>
    <name evidence="3" type="ORF">HICMJNBA_00007</name>
    <name evidence="2" type="ORF">KKOBALHG_00007</name>
</gene>
<evidence type="ECO:0000313" key="3">
    <source>
        <dbReference type="EMBL" id="QNO45101.1"/>
    </source>
</evidence>
<reference evidence="3" key="1">
    <citation type="submission" date="2020-06" db="EMBL/GenBank/DDBJ databases">
        <title>Unique genomic features of the anaerobic methanotrophic archaea.</title>
        <authorList>
            <person name="Chadwick G.L."/>
            <person name="Skennerton C.T."/>
            <person name="Laso-Perez R."/>
            <person name="Leu A.O."/>
            <person name="Speth D.R."/>
            <person name="Yu H."/>
            <person name="Morgan-Lang C."/>
            <person name="Hatzenpichler R."/>
            <person name="Goudeau D."/>
            <person name="Malmstrom R."/>
            <person name="Brazelton W.J."/>
            <person name="Woyke T."/>
            <person name="Hallam S.J."/>
            <person name="Tyson G.W."/>
            <person name="Wegener G."/>
            <person name="Boetius A."/>
            <person name="Orphan V."/>
        </authorList>
    </citation>
    <scope>NUCLEOTIDE SEQUENCE</scope>
</reference>
<dbReference type="EMBL" id="MT630987">
    <property type="protein sequence ID" value="QNO44570.1"/>
    <property type="molecule type" value="Genomic_DNA"/>
</dbReference>
<proteinExistence type="predicted"/>